<evidence type="ECO:0000256" key="3">
    <source>
        <dbReference type="ARBA" id="ARBA00023121"/>
    </source>
</evidence>
<dbReference type="CDD" id="cd01960">
    <property type="entry name" value="nsLTP1"/>
    <property type="match status" value="1"/>
</dbReference>
<name>A0AA88RR77_9ASTE</name>
<dbReference type="Gene3D" id="1.10.110.10">
    <property type="entry name" value="Plant lipid-transfer and hydrophobic proteins"/>
    <property type="match status" value="1"/>
</dbReference>
<dbReference type="SUPFAM" id="SSF47699">
    <property type="entry name" value="Bifunctional inhibitor/lipid-transfer protein/seed storage 2S albumin"/>
    <property type="match status" value="1"/>
</dbReference>
<proteinExistence type="inferred from homology"/>
<keyword evidence="5" id="KW-1133">Transmembrane helix</keyword>
<comment type="function">
    <text evidence="4">Plant non-specific lipid-transfer proteins transfer phospholipids as well as galactolipids across membranes. May play a role in wax or cutin deposition in the cell walls of expanding epidermal cells and certain secretory tissues.</text>
</comment>
<evidence type="ECO:0000256" key="6">
    <source>
        <dbReference type="SAM" id="SignalP"/>
    </source>
</evidence>
<dbReference type="GO" id="GO:0008289">
    <property type="term" value="F:lipid binding"/>
    <property type="evidence" value="ECO:0007669"/>
    <property type="project" value="UniProtKB-KW"/>
</dbReference>
<reference evidence="8" key="1">
    <citation type="submission" date="2022-12" db="EMBL/GenBank/DDBJ databases">
        <title>Draft genome assemblies for two species of Escallonia (Escalloniales).</title>
        <authorList>
            <person name="Chanderbali A."/>
            <person name="Dervinis C."/>
            <person name="Anghel I."/>
            <person name="Soltis D."/>
            <person name="Soltis P."/>
            <person name="Zapata F."/>
        </authorList>
    </citation>
    <scope>NUCLEOTIDE SEQUENCE</scope>
    <source>
        <strain evidence="8">UCBG92.1500</strain>
        <tissue evidence="8">Leaf</tissue>
    </source>
</reference>
<comment type="similarity">
    <text evidence="1 4">Belongs to the plant LTP family.</text>
</comment>
<dbReference type="Proteomes" id="UP001187471">
    <property type="component" value="Unassembled WGS sequence"/>
</dbReference>
<evidence type="ECO:0000256" key="4">
    <source>
        <dbReference type="RuleBase" id="RU000628"/>
    </source>
</evidence>
<evidence type="ECO:0000256" key="5">
    <source>
        <dbReference type="SAM" id="Phobius"/>
    </source>
</evidence>
<evidence type="ECO:0000313" key="9">
    <source>
        <dbReference type="Proteomes" id="UP001187471"/>
    </source>
</evidence>
<dbReference type="EMBL" id="JAVXUO010000184">
    <property type="protein sequence ID" value="KAK2994639.1"/>
    <property type="molecule type" value="Genomic_DNA"/>
</dbReference>
<keyword evidence="3 4" id="KW-0446">Lipid-binding</keyword>
<feature type="domain" description="Bifunctional inhibitor/plant lipid transfer protein/seed storage helical" evidence="7">
    <location>
        <begin position="29"/>
        <end position="122"/>
    </location>
</feature>
<keyword evidence="2 4" id="KW-0813">Transport</keyword>
<dbReference type="PANTHER" id="PTHR33076">
    <property type="entry name" value="NON-SPECIFIC LIPID-TRANSFER PROTEIN 2-RELATED"/>
    <property type="match status" value="1"/>
</dbReference>
<evidence type="ECO:0000256" key="2">
    <source>
        <dbReference type="ARBA" id="ARBA00022448"/>
    </source>
</evidence>
<dbReference type="InterPro" id="IPR036312">
    <property type="entry name" value="Bifun_inhib/LTP/seed_sf"/>
</dbReference>
<evidence type="ECO:0000313" key="8">
    <source>
        <dbReference type="EMBL" id="KAK2994639.1"/>
    </source>
</evidence>
<keyword evidence="6" id="KW-0732">Signal</keyword>
<feature type="signal peptide" evidence="6">
    <location>
        <begin position="1"/>
        <end position="25"/>
    </location>
</feature>
<dbReference type="InterPro" id="IPR016140">
    <property type="entry name" value="Bifunc_inhib/LTP/seed_store"/>
</dbReference>
<accession>A0AA88RR77</accession>
<dbReference type="GO" id="GO:0006869">
    <property type="term" value="P:lipid transport"/>
    <property type="evidence" value="ECO:0007669"/>
    <property type="project" value="InterPro"/>
</dbReference>
<evidence type="ECO:0000256" key="1">
    <source>
        <dbReference type="ARBA" id="ARBA00009748"/>
    </source>
</evidence>
<feature type="transmembrane region" description="Helical" evidence="5">
    <location>
        <begin position="132"/>
        <end position="149"/>
    </location>
</feature>
<dbReference type="Pfam" id="PF00234">
    <property type="entry name" value="Tryp_alpha_amyl"/>
    <property type="match status" value="1"/>
</dbReference>
<feature type="chain" id="PRO_5041743149" description="Non-specific lipid-transfer protein" evidence="6">
    <location>
        <begin position="26"/>
        <end position="150"/>
    </location>
</feature>
<dbReference type="InterPro" id="IPR000528">
    <property type="entry name" value="Plant_nsLTP"/>
</dbReference>
<gene>
    <name evidence="8" type="ORF">RJ640_025693</name>
</gene>
<dbReference type="PRINTS" id="PR00382">
    <property type="entry name" value="LIPIDTRNSFER"/>
</dbReference>
<dbReference type="AlphaFoldDB" id="A0AA88RR77"/>
<keyword evidence="5" id="KW-0472">Membrane</keyword>
<comment type="caution">
    <text evidence="8">The sequence shown here is derived from an EMBL/GenBank/DDBJ whole genome shotgun (WGS) entry which is preliminary data.</text>
</comment>
<evidence type="ECO:0000259" key="7">
    <source>
        <dbReference type="SMART" id="SM00499"/>
    </source>
</evidence>
<sequence>MMKGVAITMLVVLAMVQFMARPGQAAVTCGQVDSSIAPCISYVTGGGNPPDSCCAGVRNLMAMTPAQADRKAACECLKAAAARYPNLRPDAASNLPQRCGRSIRWILWGWKWRGIRGSFGYCCLLHIYRRTVWPMYVGLVTVHVVMIILQ</sequence>
<protein>
    <recommendedName>
        <fullName evidence="4">Non-specific lipid-transfer protein</fullName>
    </recommendedName>
</protein>
<organism evidence="8 9">
    <name type="scientific">Escallonia rubra</name>
    <dbReference type="NCBI Taxonomy" id="112253"/>
    <lineage>
        <taxon>Eukaryota</taxon>
        <taxon>Viridiplantae</taxon>
        <taxon>Streptophyta</taxon>
        <taxon>Embryophyta</taxon>
        <taxon>Tracheophyta</taxon>
        <taxon>Spermatophyta</taxon>
        <taxon>Magnoliopsida</taxon>
        <taxon>eudicotyledons</taxon>
        <taxon>Gunneridae</taxon>
        <taxon>Pentapetalae</taxon>
        <taxon>asterids</taxon>
        <taxon>campanulids</taxon>
        <taxon>Escalloniales</taxon>
        <taxon>Escalloniaceae</taxon>
        <taxon>Escallonia</taxon>
    </lineage>
</organism>
<keyword evidence="9" id="KW-1185">Reference proteome</keyword>
<dbReference type="SMART" id="SM00499">
    <property type="entry name" value="AAI"/>
    <property type="match status" value="1"/>
</dbReference>
<keyword evidence="5" id="KW-0812">Transmembrane</keyword>